<dbReference type="Pfam" id="PF00226">
    <property type="entry name" value="DnaJ"/>
    <property type="match status" value="1"/>
</dbReference>
<dbReference type="PROSITE" id="PS50076">
    <property type="entry name" value="DNAJ_2"/>
    <property type="match status" value="1"/>
</dbReference>
<reference evidence="3 4" key="1">
    <citation type="journal article" date="2018" name="Mol. Plant">
        <title>The genome of Artemisia annua provides insight into the evolution of Asteraceae family and artemisinin biosynthesis.</title>
        <authorList>
            <person name="Shen Q."/>
            <person name="Zhang L."/>
            <person name="Liao Z."/>
            <person name="Wang S."/>
            <person name="Yan T."/>
            <person name="Shi P."/>
            <person name="Liu M."/>
            <person name="Fu X."/>
            <person name="Pan Q."/>
            <person name="Wang Y."/>
            <person name="Lv Z."/>
            <person name="Lu X."/>
            <person name="Zhang F."/>
            <person name="Jiang W."/>
            <person name="Ma Y."/>
            <person name="Chen M."/>
            <person name="Hao X."/>
            <person name="Li L."/>
            <person name="Tang Y."/>
            <person name="Lv G."/>
            <person name="Zhou Y."/>
            <person name="Sun X."/>
            <person name="Brodelius P.E."/>
            <person name="Rose J.K.C."/>
            <person name="Tang K."/>
        </authorList>
    </citation>
    <scope>NUCLEOTIDE SEQUENCE [LARGE SCALE GENOMIC DNA]</scope>
    <source>
        <strain evidence="4">cv. Huhao1</strain>
        <tissue evidence="3">Leaf</tissue>
    </source>
</reference>
<sequence>MAFVFMFFSYSPILVRILMGSKGWGRISPKNFEGILRRYVGKFAFRIFSYYPFSLFKSSLDAGLMSLEIEFLRYNKRIHSSFKSFKSVKMPRKGLMKKDLSKLDVNTICHVAHMQVGKKIVIFVMCPSLKRFKREINKMKSNRLQENGLKKSSWWHKGERNRCKFSSKDLKGAKKLALKAQNLFPGLDVHVAAENKVSDESDYYGILGVNPLADDDTGKKHYRKLALSLHPDKNKSLGTEGAFQLACSFLKQRVPQNVFSRVHIPPTQNGFLSVTKSAAARTAGADAQTKSQKDETNGTAKTVPTSVPSSSSEQIAPETSKVKGSRKKNKVNGTTKVGRTSTPASFNEQIAPKTTPGSCLTEVKTCQEKDKVNGTTKTGPASIPLPVTKQMKPKMFWTIPPPNINAYPEVAWISQGTGNNISAPETCKITGIEAGNGTISQRGPLKRDREEAGLVTNIEEALRNKIAKKEAKSASKKVKSVKTKQDIKGFDAIKETGPIKNHLIKKATTEIKKKLDEWSSEAVKIADMANGFSKSNEADVPDPDFHEKSFKEVKKVSKKMKVCWLSSKPNKKPLPFPGFLEAFGKFQPGKHETVTSPNYFSRKASFTKQKNGNIRVFPKKGSACALYKRDKMLDTIKHTYEIVEVDEYSEETGITVAPLVKVAGFKTVFHRHLDNKETKVISGKNFLKISHQMPSYLLTGQESANAPKGCLDLDPAAIPPEFLHVLADVKEADKMDIDNAPSTDGVCSI</sequence>
<dbReference type="Gene3D" id="1.10.287.110">
    <property type="entry name" value="DnaJ domain"/>
    <property type="match status" value="1"/>
</dbReference>
<dbReference type="SUPFAM" id="SSF46565">
    <property type="entry name" value="Chaperone J-domain"/>
    <property type="match status" value="1"/>
</dbReference>
<feature type="compositionally biased region" description="Low complexity" evidence="1">
    <location>
        <begin position="302"/>
        <end position="312"/>
    </location>
</feature>
<feature type="domain" description="J" evidence="2">
    <location>
        <begin position="202"/>
        <end position="297"/>
    </location>
</feature>
<dbReference type="InterPro" id="IPR036869">
    <property type="entry name" value="J_dom_sf"/>
</dbReference>
<dbReference type="OrthoDB" id="436519at2759"/>
<dbReference type="PANTHER" id="PTHR44137">
    <property type="entry name" value="BNAC03G44070D PROTEIN"/>
    <property type="match status" value="1"/>
</dbReference>
<evidence type="ECO:0000313" key="4">
    <source>
        <dbReference type="Proteomes" id="UP000245207"/>
    </source>
</evidence>
<dbReference type="InterPro" id="IPR001623">
    <property type="entry name" value="DnaJ_domain"/>
</dbReference>
<dbReference type="PANTHER" id="PTHR44137:SF34">
    <property type="entry name" value="DNAJ DOMAIN, CHAPERONE J-DOMAIN SUPERFAMILY"/>
    <property type="match status" value="1"/>
</dbReference>
<keyword evidence="4" id="KW-1185">Reference proteome</keyword>
<comment type="caution">
    <text evidence="3">The sequence shown here is derived from an EMBL/GenBank/DDBJ whole genome shotgun (WGS) entry which is preliminary data.</text>
</comment>
<accession>A0A2U1NF24</accession>
<dbReference type="Proteomes" id="UP000245207">
    <property type="component" value="Unassembled WGS sequence"/>
</dbReference>
<dbReference type="SMART" id="SM00271">
    <property type="entry name" value="DnaJ"/>
    <property type="match status" value="1"/>
</dbReference>
<dbReference type="CDD" id="cd06257">
    <property type="entry name" value="DnaJ"/>
    <property type="match status" value="1"/>
</dbReference>
<dbReference type="AlphaFoldDB" id="A0A2U1NF24"/>
<feature type="region of interest" description="Disordered" evidence="1">
    <location>
        <begin position="283"/>
        <end position="355"/>
    </location>
</feature>
<evidence type="ECO:0000256" key="1">
    <source>
        <dbReference type="SAM" id="MobiDB-lite"/>
    </source>
</evidence>
<organism evidence="3 4">
    <name type="scientific">Artemisia annua</name>
    <name type="common">Sweet wormwood</name>
    <dbReference type="NCBI Taxonomy" id="35608"/>
    <lineage>
        <taxon>Eukaryota</taxon>
        <taxon>Viridiplantae</taxon>
        <taxon>Streptophyta</taxon>
        <taxon>Embryophyta</taxon>
        <taxon>Tracheophyta</taxon>
        <taxon>Spermatophyta</taxon>
        <taxon>Magnoliopsida</taxon>
        <taxon>eudicotyledons</taxon>
        <taxon>Gunneridae</taxon>
        <taxon>Pentapetalae</taxon>
        <taxon>asterids</taxon>
        <taxon>campanulids</taxon>
        <taxon>Asterales</taxon>
        <taxon>Asteraceae</taxon>
        <taxon>Asteroideae</taxon>
        <taxon>Anthemideae</taxon>
        <taxon>Artemisiinae</taxon>
        <taxon>Artemisia</taxon>
    </lineage>
</organism>
<feature type="compositionally biased region" description="Polar residues" evidence="1">
    <location>
        <begin position="331"/>
        <end position="348"/>
    </location>
</feature>
<proteinExistence type="predicted"/>
<dbReference type="PRINTS" id="PR00625">
    <property type="entry name" value="JDOMAIN"/>
</dbReference>
<dbReference type="InterPro" id="IPR024593">
    <property type="entry name" value="DUF3444"/>
</dbReference>
<evidence type="ECO:0000259" key="2">
    <source>
        <dbReference type="PROSITE" id="PS50076"/>
    </source>
</evidence>
<evidence type="ECO:0000313" key="3">
    <source>
        <dbReference type="EMBL" id="PWA72125.1"/>
    </source>
</evidence>
<dbReference type="Pfam" id="PF11926">
    <property type="entry name" value="DUF3444"/>
    <property type="match status" value="1"/>
</dbReference>
<name>A0A2U1NF24_ARTAN</name>
<protein>
    <submittedName>
        <fullName evidence="3">DnaJ domain-containing protein</fullName>
    </submittedName>
</protein>
<dbReference type="EMBL" id="PKPP01002960">
    <property type="protein sequence ID" value="PWA72125.1"/>
    <property type="molecule type" value="Genomic_DNA"/>
</dbReference>
<gene>
    <name evidence="3" type="ORF">CTI12_AA275270</name>
</gene>